<reference evidence="1" key="2">
    <citation type="submission" date="2023-05" db="EMBL/GenBank/DDBJ databases">
        <authorList>
            <consortium name="Lawrence Berkeley National Laboratory"/>
            <person name="Steindorff A."/>
            <person name="Hensen N."/>
            <person name="Bonometti L."/>
            <person name="Westerberg I."/>
            <person name="Brannstrom I.O."/>
            <person name="Guillou S."/>
            <person name="Cros-Aarteil S."/>
            <person name="Calhoun S."/>
            <person name="Haridas S."/>
            <person name="Kuo A."/>
            <person name="Mondo S."/>
            <person name="Pangilinan J."/>
            <person name="Riley R."/>
            <person name="Labutti K."/>
            <person name="Andreopoulos B."/>
            <person name="Lipzen A."/>
            <person name="Chen C."/>
            <person name="Yanf M."/>
            <person name="Daum C."/>
            <person name="Ng V."/>
            <person name="Clum A."/>
            <person name="Ohm R."/>
            <person name="Martin F."/>
            <person name="Silar P."/>
            <person name="Natvig D."/>
            <person name="Lalanne C."/>
            <person name="Gautier V."/>
            <person name="Ament-Velasquez S.L."/>
            <person name="Kruys A."/>
            <person name="Hutchinson M.I."/>
            <person name="Powell A.J."/>
            <person name="Barry K."/>
            <person name="Miller A.N."/>
            <person name="Grigoriev I.V."/>
            <person name="Debuchy R."/>
            <person name="Gladieux P."/>
            <person name="Thoren M.H."/>
            <person name="Johannesson H."/>
        </authorList>
    </citation>
    <scope>NUCLEOTIDE SEQUENCE</scope>
    <source>
        <strain evidence="1">CBS 892.96</strain>
    </source>
</reference>
<reference evidence="1" key="1">
    <citation type="journal article" date="2023" name="Mol. Phylogenet. Evol.">
        <title>Genome-scale phylogeny and comparative genomics of the fungal order Sordariales.</title>
        <authorList>
            <person name="Hensen N."/>
            <person name="Bonometti L."/>
            <person name="Westerberg I."/>
            <person name="Brannstrom I.O."/>
            <person name="Guillou S."/>
            <person name="Cros-Aarteil S."/>
            <person name="Calhoun S."/>
            <person name="Haridas S."/>
            <person name="Kuo A."/>
            <person name="Mondo S."/>
            <person name="Pangilinan J."/>
            <person name="Riley R."/>
            <person name="LaButti K."/>
            <person name="Andreopoulos B."/>
            <person name="Lipzen A."/>
            <person name="Chen C."/>
            <person name="Yan M."/>
            <person name="Daum C."/>
            <person name="Ng V."/>
            <person name="Clum A."/>
            <person name="Steindorff A."/>
            <person name="Ohm R.A."/>
            <person name="Martin F."/>
            <person name="Silar P."/>
            <person name="Natvig D.O."/>
            <person name="Lalanne C."/>
            <person name="Gautier V."/>
            <person name="Ament-Velasquez S.L."/>
            <person name="Kruys A."/>
            <person name="Hutchinson M.I."/>
            <person name="Powell A.J."/>
            <person name="Barry K."/>
            <person name="Miller A.N."/>
            <person name="Grigoriev I.V."/>
            <person name="Debuchy R."/>
            <person name="Gladieux P."/>
            <person name="Hiltunen Thoren M."/>
            <person name="Johannesson H."/>
        </authorList>
    </citation>
    <scope>NUCLEOTIDE SEQUENCE</scope>
    <source>
        <strain evidence="1">CBS 892.96</strain>
    </source>
</reference>
<evidence type="ECO:0000313" key="1">
    <source>
        <dbReference type="EMBL" id="KAK4177398.1"/>
    </source>
</evidence>
<proteinExistence type="predicted"/>
<organism evidence="1 2">
    <name type="scientific">Triangularia setosa</name>
    <dbReference type="NCBI Taxonomy" id="2587417"/>
    <lineage>
        <taxon>Eukaryota</taxon>
        <taxon>Fungi</taxon>
        <taxon>Dikarya</taxon>
        <taxon>Ascomycota</taxon>
        <taxon>Pezizomycotina</taxon>
        <taxon>Sordariomycetes</taxon>
        <taxon>Sordariomycetidae</taxon>
        <taxon>Sordariales</taxon>
        <taxon>Podosporaceae</taxon>
        <taxon>Triangularia</taxon>
    </lineage>
</organism>
<dbReference type="AlphaFoldDB" id="A0AAN7A7X6"/>
<dbReference type="EMBL" id="MU866166">
    <property type="protein sequence ID" value="KAK4177398.1"/>
    <property type="molecule type" value="Genomic_DNA"/>
</dbReference>
<dbReference type="Proteomes" id="UP001302321">
    <property type="component" value="Unassembled WGS sequence"/>
</dbReference>
<accession>A0AAN7A7X6</accession>
<comment type="caution">
    <text evidence="1">The sequence shown here is derived from an EMBL/GenBank/DDBJ whole genome shotgun (WGS) entry which is preliminary data.</text>
</comment>
<protein>
    <submittedName>
        <fullName evidence="1">Uncharacterized protein</fullName>
    </submittedName>
</protein>
<gene>
    <name evidence="1" type="ORF">QBC36DRAFT_327157</name>
</gene>
<keyword evidence="2" id="KW-1185">Reference proteome</keyword>
<name>A0AAN7A7X6_9PEZI</name>
<evidence type="ECO:0000313" key="2">
    <source>
        <dbReference type="Proteomes" id="UP001302321"/>
    </source>
</evidence>
<sequence length="299" mass="33691">MAFPSPKPIPDKDFEFITYPGAPQDSPPIKLKASSTWMCCGPLLHLDGAGTPEQIDGPQDASFDAWKEYTLTQDTQHLLLPRLVPFLKAVEEYLVEHGFFHYWLAIRASKPNHEFDVARWHADENFYNPSISYQTRGMWKLCTTLQGPGTLFAVDGDYARKFLNDAKARGEDRLRRDPTHVCVLVGCGNCGRTTCEIREEMRDGLADKEVRQSIANKEMVFFRVGGLEGAVHSEPPIDGDRIFINVIPGEPGQLMELTERWGMPYPRAWSLGVPLVFGGDEERNNSRFKTAVNGGFRGR</sequence>